<dbReference type="PANTHER" id="PTHR45927:SF13">
    <property type="entry name" value="PROTEIN LYK2"/>
    <property type="match status" value="1"/>
</dbReference>
<evidence type="ECO:0000256" key="9">
    <source>
        <dbReference type="ARBA" id="ARBA00023157"/>
    </source>
</evidence>
<dbReference type="Gene3D" id="3.30.200.20">
    <property type="entry name" value="Phosphorylase Kinase, domain 1"/>
    <property type="match status" value="1"/>
</dbReference>
<dbReference type="InterPro" id="IPR001245">
    <property type="entry name" value="Ser-Thr/Tyr_kinase_cat_dom"/>
</dbReference>
<evidence type="ECO:0000256" key="5">
    <source>
        <dbReference type="ARBA" id="ARBA00022741"/>
    </source>
</evidence>
<reference evidence="11" key="1">
    <citation type="submission" date="2025-08" db="UniProtKB">
        <authorList>
            <consortium name="RefSeq"/>
        </authorList>
    </citation>
    <scope>IDENTIFICATION</scope>
</reference>
<dbReference type="GO" id="GO:0005886">
    <property type="term" value="C:plasma membrane"/>
    <property type="evidence" value="ECO:0007669"/>
    <property type="project" value="UniProtKB-SubCell"/>
</dbReference>
<dbReference type="GO" id="GO:0005524">
    <property type="term" value="F:ATP binding"/>
    <property type="evidence" value="ECO:0007669"/>
    <property type="project" value="UniProtKB-KW"/>
</dbReference>
<dbReference type="SMART" id="SM00257">
    <property type="entry name" value="LysM"/>
    <property type="match status" value="1"/>
</dbReference>
<dbReference type="OrthoDB" id="4062651at2759"/>
<keyword evidence="3" id="KW-0812">Transmembrane</keyword>
<keyword evidence="6" id="KW-0067">ATP-binding</keyword>
<dbReference type="Gene3D" id="3.10.350.10">
    <property type="entry name" value="LysM domain"/>
    <property type="match status" value="1"/>
</dbReference>
<dbReference type="InterPro" id="IPR056562">
    <property type="entry name" value="LysM2_CERK1_LYK3_4_5"/>
</dbReference>
<dbReference type="GeneID" id="104592919"/>
<dbReference type="InterPro" id="IPR018392">
    <property type="entry name" value="LysM"/>
</dbReference>
<evidence type="ECO:0000313" key="11">
    <source>
        <dbReference type="RefSeq" id="XP_010250766.1"/>
    </source>
</evidence>
<accession>A0A1U7ZDC6</accession>
<dbReference type="InterPro" id="IPR000719">
    <property type="entry name" value="Prot_kinase_dom"/>
</dbReference>
<keyword evidence="7" id="KW-1133">Transmembrane helix</keyword>
<proteinExistence type="predicted"/>
<dbReference type="RefSeq" id="XP_010250766.1">
    <property type="nucleotide sequence ID" value="XM_010252464.1"/>
</dbReference>
<dbReference type="InterPro" id="IPR052611">
    <property type="entry name" value="Plant_RLK_LysM"/>
</dbReference>
<keyword evidence="2" id="KW-1003">Cell membrane</keyword>
<keyword evidence="9" id="KW-1015">Disulfide bond</keyword>
<evidence type="ECO:0000256" key="3">
    <source>
        <dbReference type="ARBA" id="ARBA00022692"/>
    </source>
</evidence>
<evidence type="ECO:0000256" key="7">
    <source>
        <dbReference type="ARBA" id="ARBA00022989"/>
    </source>
</evidence>
<dbReference type="PANTHER" id="PTHR45927">
    <property type="entry name" value="LYSM-DOMAIN RECEPTOR-LIKE KINASE-RELATED"/>
    <property type="match status" value="1"/>
</dbReference>
<dbReference type="InterPro" id="IPR011009">
    <property type="entry name" value="Kinase-like_dom_sf"/>
</dbReference>
<dbReference type="eggNOG" id="KOG1187">
    <property type="taxonomic scope" value="Eukaryota"/>
</dbReference>
<dbReference type="Pfam" id="PF07714">
    <property type="entry name" value="PK_Tyr_Ser-Thr"/>
    <property type="match status" value="1"/>
</dbReference>
<dbReference type="FunFam" id="1.10.510.10:FF:000468">
    <property type="entry name" value="PTI1-like tyrosine-protein kinase 3"/>
    <property type="match status" value="1"/>
</dbReference>
<evidence type="ECO:0000313" key="10">
    <source>
        <dbReference type="Proteomes" id="UP000189703"/>
    </source>
</evidence>
<keyword evidence="10" id="KW-1185">Reference proteome</keyword>
<dbReference type="Proteomes" id="UP000189703">
    <property type="component" value="Unplaced"/>
</dbReference>
<dbReference type="Pfam" id="PF23446">
    <property type="entry name" value="LysM1_NFP_LYK"/>
    <property type="match status" value="1"/>
</dbReference>
<dbReference type="Pfam" id="PF23472">
    <property type="entry name" value="LysM2_CERK1_LYK3_4_5"/>
    <property type="match status" value="1"/>
</dbReference>
<evidence type="ECO:0000256" key="8">
    <source>
        <dbReference type="ARBA" id="ARBA00023136"/>
    </source>
</evidence>
<dbReference type="Gene3D" id="1.10.510.10">
    <property type="entry name" value="Transferase(Phosphotransferase) domain 1"/>
    <property type="match status" value="1"/>
</dbReference>
<sequence length="676" mass="74683">MATDQFTKLCVIALLCFLLVTVSLQDDQSLLSCDTNSPDAFGYRCNETKPQDQCETFAVFRTNSYYSSLFNLSYYLGLNQTAVAEASGFSSDTEFLPQDQPLQIPVVCVCNGGFFQAGVTKTTVKGESFYGISESLEGLTTCKAIRDENPSISPWNLDDKLQLMVPLRCACPSDFQLSQGTKLLLSYPISEGDTVSDLSSKFNATLEAIISANNRSEDFNSENLVPISTLLIPLSNSPTLGLLLGNPDTNIPVVDPPHSGSGRSTLLKIGVYIVVSGIAIGVSVAIAAAIVVIQRRRKKPKFCKTSDVELQQLSIRTPSYKESFEDRRDHFDNQSNDTTHHKLLETYTTQELRKATEDFNSNNLIEGSVFHGRLNGKNLAIKQTLPKTISKIDFSLFHGVDHRHPHILRLLGTCLNDDTQSFLVFEYAKNGSLKDWLHAGLAMKSQFIASYYCFLTWNQRLRICLDVAIALQYMHHIMHPSYVHRNIKSRNIFLDEEFHAKVGNFGMSRCVNDDSEEPQSPSAHSTSWSKGYLAPEFVQHGIISSSTDIFAYGVVLLEVLSGQTPITRDKEKGGNNFLLSEKIKSILNSGDADELGDWIDPALGNNYSFDAAVSLANLARACVEEDPSARPTAGDIVYKLQKLAEEFADSEEITSCGCSSKSQTKEVVSINPEIPN</sequence>
<gene>
    <name evidence="11" type="primary">LOC104592919</name>
</gene>
<protein>
    <submittedName>
        <fullName evidence="11">Protein LYK2-like</fullName>
    </submittedName>
</protein>
<dbReference type="OMA" id="NFGMAKC"/>
<organism evidence="10 11">
    <name type="scientific">Nelumbo nucifera</name>
    <name type="common">Sacred lotus</name>
    <dbReference type="NCBI Taxonomy" id="4432"/>
    <lineage>
        <taxon>Eukaryota</taxon>
        <taxon>Viridiplantae</taxon>
        <taxon>Streptophyta</taxon>
        <taxon>Embryophyta</taxon>
        <taxon>Tracheophyta</taxon>
        <taxon>Spermatophyta</taxon>
        <taxon>Magnoliopsida</taxon>
        <taxon>Proteales</taxon>
        <taxon>Nelumbonaceae</taxon>
        <taxon>Nelumbo</taxon>
    </lineage>
</organism>
<evidence type="ECO:0000256" key="1">
    <source>
        <dbReference type="ARBA" id="ARBA00004162"/>
    </source>
</evidence>
<dbReference type="InterPro" id="IPR036779">
    <property type="entry name" value="LysM_dom_sf"/>
</dbReference>
<name>A0A1U7ZDC6_NELNU</name>
<dbReference type="KEGG" id="nnu:104592919"/>
<keyword evidence="8" id="KW-0472">Membrane</keyword>
<dbReference type="GO" id="GO:0004672">
    <property type="term" value="F:protein kinase activity"/>
    <property type="evidence" value="ECO:0007669"/>
    <property type="project" value="InterPro"/>
</dbReference>
<dbReference type="AlphaFoldDB" id="A0A1U7ZDC6"/>
<comment type="subcellular location">
    <subcellularLocation>
        <location evidence="1">Cell membrane</location>
        <topology evidence="1">Single-pass membrane protein</topology>
    </subcellularLocation>
</comment>
<keyword evidence="4" id="KW-0732">Signal</keyword>
<dbReference type="InterPro" id="IPR056563">
    <property type="entry name" value="LysM3_LYK4_5"/>
</dbReference>
<dbReference type="InterPro" id="IPR056561">
    <property type="entry name" value="NFP_LYK_LysM1"/>
</dbReference>
<evidence type="ECO:0000256" key="2">
    <source>
        <dbReference type="ARBA" id="ARBA00022475"/>
    </source>
</evidence>
<dbReference type="PROSITE" id="PS50011">
    <property type="entry name" value="PROTEIN_KINASE_DOM"/>
    <property type="match status" value="1"/>
</dbReference>
<evidence type="ECO:0000256" key="6">
    <source>
        <dbReference type="ARBA" id="ARBA00022840"/>
    </source>
</evidence>
<evidence type="ECO:0000256" key="4">
    <source>
        <dbReference type="ARBA" id="ARBA00022729"/>
    </source>
</evidence>
<keyword evidence="5" id="KW-0547">Nucleotide-binding</keyword>
<dbReference type="SUPFAM" id="SSF56112">
    <property type="entry name" value="Protein kinase-like (PK-like)"/>
    <property type="match status" value="1"/>
</dbReference>
<dbReference type="Pfam" id="PF23473">
    <property type="entry name" value="LysM3_LYK4_5"/>
    <property type="match status" value="1"/>
</dbReference>
<dbReference type="PROSITE" id="PS51782">
    <property type="entry name" value="LYSM"/>
    <property type="match status" value="1"/>
</dbReference>
<dbReference type="FunCoup" id="A0A1U7ZDC6">
    <property type="interactions" value="72"/>
</dbReference>